<dbReference type="CDD" id="cd01854">
    <property type="entry name" value="YjeQ_EngC"/>
    <property type="match status" value="1"/>
</dbReference>
<dbReference type="InterPro" id="IPR010914">
    <property type="entry name" value="RsgA_GTPase_dom"/>
</dbReference>
<keyword evidence="9 10" id="KW-0342">GTP-binding</keyword>
<dbReference type="SUPFAM" id="SSF52540">
    <property type="entry name" value="P-loop containing nucleoside triphosphate hydrolases"/>
    <property type="match status" value="1"/>
</dbReference>
<evidence type="ECO:0000313" key="14">
    <source>
        <dbReference type="EMBL" id="MDG0866207.1"/>
    </source>
</evidence>
<dbReference type="EC" id="3.6.1.-" evidence="10"/>
<dbReference type="PROSITE" id="PS50936">
    <property type="entry name" value="ENGC_GTPASE"/>
    <property type="match status" value="1"/>
</dbReference>
<keyword evidence="16" id="KW-1185">Reference proteome</keyword>
<comment type="subunit">
    <text evidence="10">Monomer. Associates with 30S ribosomal subunit, binds 16S rRNA.</text>
</comment>
<feature type="binding site" evidence="10">
    <location>
        <position position="322"/>
    </location>
    <ligand>
        <name>Zn(2+)</name>
        <dbReference type="ChEBI" id="CHEBI:29105"/>
    </ligand>
</feature>
<feature type="compositionally biased region" description="Basic and acidic residues" evidence="11">
    <location>
        <begin position="365"/>
        <end position="377"/>
    </location>
</feature>
<dbReference type="PANTHER" id="PTHR32120">
    <property type="entry name" value="SMALL RIBOSOMAL SUBUNIT BIOGENESIS GTPASE RSGA"/>
    <property type="match status" value="1"/>
</dbReference>
<dbReference type="Proteomes" id="UP001321249">
    <property type="component" value="Unassembled WGS sequence"/>
</dbReference>
<evidence type="ECO:0000313" key="17">
    <source>
        <dbReference type="Proteomes" id="UP001321249"/>
    </source>
</evidence>
<evidence type="ECO:0000313" key="15">
    <source>
        <dbReference type="EMBL" id="WFG39073.1"/>
    </source>
</evidence>
<evidence type="ECO:0000313" key="16">
    <source>
        <dbReference type="Proteomes" id="UP001219901"/>
    </source>
</evidence>
<feature type="binding site" evidence="10">
    <location>
        <position position="327"/>
    </location>
    <ligand>
        <name>Zn(2+)</name>
        <dbReference type="ChEBI" id="CHEBI:29105"/>
    </ligand>
</feature>
<feature type="binding site" evidence="10">
    <location>
        <begin position="240"/>
        <end position="248"/>
    </location>
    <ligand>
        <name>GTP</name>
        <dbReference type="ChEBI" id="CHEBI:37565"/>
    </ligand>
</feature>
<dbReference type="AlphaFoldDB" id="A0AAJ5ZD65"/>
<keyword evidence="5 10" id="KW-0547">Nucleotide-binding</keyword>
<reference evidence="15" key="2">
    <citation type="journal article" date="2023" name="Nat. Commun.">
        <title>Cultivation of marine bacteria of the SAR202 clade.</title>
        <authorList>
            <person name="Lim Y."/>
            <person name="Seo J.H."/>
            <person name="Giovannoni S.J."/>
            <person name="Kang I."/>
            <person name="Cho J.C."/>
        </authorList>
    </citation>
    <scope>NUCLEOTIDE SEQUENCE</scope>
    <source>
        <strain evidence="15">JH1073</strain>
    </source>
</reference>
<evidence type="ECO:0000256" key="5">
    <source>
        <dbReference type="ARBA" id="ARBA00022741"/>
    </source>
</evidence>
<dbReference type="Gene3D" id="3.40.50.300">
    <property type="entry name" value="P-loop containing nucleotide triphosphate hydrolases"/>
    <property type="match status" value="1"/>
</dbReference>
<keyword evidence="8 10" id="KW-0694">RNA-binding</keyword>
<sequence length="399" mass="43381">MGKLQGTPTLNSSPQNDNLDQPVAELANLVQYGLTESVAARFASITSKDSDLVPGRVARVDGISTFVHADSVDYRAVSTYARIAHDDEFEIEPAQPTVGDWVLIRPGQNQDPDEIELVLPRSSLLARKRVQRGKEEGDEQVLAANISTVFVVQAATYFNPGRLEREIALVWGSGATPVVVISKTDLLMEDNDAPTEEEVIEQARSSAPGVEVFAVSGITGAGTDPLREYTIAGSTVVLIGASGVGKSTLVNQLMGHEAMETGDIRESDTRGRHTTVTRQLLPLPNGGVLIDTPGIRSIALVSGSEEALAKTFSEVEQYLGQCRFRDCGHNGEPGCAIGKAIKKGELSADRFESYKRMGRELEYEETKHNPAVKTEHQRRMKVIAKNNRQRSRSGKRKNS</sequence>
<evidence type="ECO:0000259" key="12">
    <source>
        <dbReference type="PROSITE" id="PS50936"/>
    </source>
</evidence>
<comment type="function">
    <text evidence="10">One of several proteins that assist in the late maturation steps of the functional core of the 30S ribosomal subunit. Helps release RbfA from mature subunits. May play a role in the assembly of ribosomal proteins into the subunit. Circularly permuted GTPase that catalyzes slow GTP hydrolysis, GTPase activity is stimulated by the 30S ribosomal subunit.</text>
</comment>
<dbReference type="GO" id="GO:0005525">
    <property type="term" value="F:GTP binding"/>
    <property type="evidence" value="ECO:0007669"/>
    <property type="project" value="UniProtKB-UniRule"/>
</dbReference>
<dbReference type="InterPro" id="IPR004881">
    <property type="entry name" value="Ribosome_biogen_GTPase_RsgA"/>
</dbReference>
<evidence type="ECO:0000256" key="10">
    <source>
        <dbReference type="HAMAP-Rule" id="MF_01820"/>
    </source>
</evidence>
<dbReference type="Gene3D" id="1.10.40.50">
    <property type="entry name" value="Probable gtpase engc, domain 3"/>
    <property type="match status" value="1"/>
</dbReference>
<reference evidence="16" key="3">
    <citation type="submission" date="2023-06" db="EMBL/GenBank/DDBJ databases">
        <title>Pangenomics reveal diversification of enzyme families and niche specialization in globally abundant SAR202 bacteria.</title>
        <authorList>
            <person name="Saw J.H.W."/>
        </authorList>
    </citation>
    <scope>NUCLEOTIDE SEQUENCE [LARGE SCALE GENOMIC DNA]</scope>
    <source>
        <strain evidence="16">JH1073</strain>
    </source>
</reference>
<comment type="cofactor">
    <cofactor evidence="10">
        <name>Zn(2+)</name>
        <dbReference type="ChEBI" id="CHEBI:29105"/>
    </cofactor>
    <text evidence="10">Binds 1 zinc ion per subunit.</text>
</comment>
<evidence type="ECO:0000256" key="7">
    <source>
        <dbReference type="ARBA" id="ARBA00022833"/>
    </source>
</evidence>
<feature type="region of interest" description="Disordered" evidence="11">
    <location>
        <begin position="365"/>
        <end position="399"/>
    </location>
</feature>
<feature type="binding site" evidence="10">
    <location>
        <begin position="182"/>
        <end position="185"/>
    </location>
    <ligand>
        <name>GTP</name>
        <dbReference type="ChEBI" id="CHEBI:37565"/>
    </ligand>
</feature>
<evidence type="ECO:0000256" key="3">
    <source>
        <dbReference type="ARBA" id="ARBA00022723"/>
    </source>
</evidence>
<evidence type="ECO:0000256" key="11">
    <source>
        <dbReference type="SAM" id="MobiDB-lite"/>
    </source>
</evidence>
<dbReference type="GO" id="GO:0003924">
    <property type="term" value="F:GTPase activity"/>
    <property type="evidence" value="ECO:0007669"/>
    <property type="project" value="UniProtKB-UniRule"/>
</dbReference>
<dbReference type="InterPro" id="IPR030378">
    <property type="entry name" value="G_CP_dom"/>
</dbReference>
<dbReference type="NCBIfam" id="TIGR00157">
    <property type="entry name" value="ribosome small subunit-dependent GTPase A"/>
    <property type="match status" value="1"/>
</dbReference>
<feature type="domain" description="CP-type G" evidence="13">
    <location>
        <begin position="134"/>
        <end position="298"/>
    </location>
</feature>
<keyword evidence="3 10" id="KW-0479">Metal-binding</keyword>
<dbReference type="PANTHER" id="PTHR32120:SF10">
    <property type="entry name" value="SMALL RIBOSOMAL SUBUNIT BIOGENESIS GTPASE RSGA"/>
    <property type="match status" value="1"/>
</dbReference>
<evidence type="ECO:0000256" key="9">
    <source>
        <dbReference type="ARBA" id="ARBA00023134"/>
    </source>
</evidence>
<evidence type="ECO:0000259" key="13">
    <source>
        <dbReference type="PROSITE" id="PS51721"/>
    </source>
</evidence>
<proteinExistence type="inferred from homology"/>
<keyword evidence="4 10" id="KW-0699">rRNA-binding</keyword>
<gene>
    <name evidence="10 15" type="primary">rsgA</name>
    <name evidence="14" type="ORF">GKO46_03870</name>
    <name evidence="15" type="ORF">GKO48_05390</name>
</gene>
<dbReference type="EMBL" id="WMBE01000001">
    <property type="protein sequence ID" value="MDG0866207.1"/>
    <property type="molecule type" value="Genomic_DNA"/>
</dbReference>
<evidence type="ECO:0000256" key="8">
    <source>
        <dbReference type="ARBA" id="ARBA00022884"/>
    </source>
</evidence>
<reference evidence="16 17" key="1">
    <citation type="submission" date="2019-11" db="EMBL/GenBank/DDBJ databases">
        <authorList>
            <person name="Cho J.-C."/>
        </authorList>
    </citation>
    <scope>NUCLEOTIDE SEQUENCE [LARGE SCALE GENOMIC DNA]</scope>
    <source>
        <strain evidence="15 16">JH1073</strain>
        <strain evidence="14 17">JH702</strain>
    </source>
</reference>
<accession>A0AAJ5ZD65</accession>
<dbReference type="GO" id="GO:0046872">
    <property type="term" value="F:metal ion binding"/>
    <property type="evidence" value="ECO:0007669"/>
    <property type="project" value="UniProtKB-KW"/>
</dbReference>
<protein>
    <recommendedName>
        <fullName evidence="10">Small ribosomal subunit biogenesis GTPase RsgA</fullName>
        <ecNumber evidence="10">3.6.1.-</ecNumber>
    </recommendedName>
</protein>
<evidence type="ECO:0000256" key="2">
    <source>
        <dbReference type="ARBA" id="ARBA00022517"/>
    </source>
</evidence>
<feature type="domain" description="EngC GTPase" evidence="12">
    <location>
        <begin position="144"/>
        <end position="296"/>
    </location>
</feature>
<dbReference type="PROSITE" id="PS51721">
    <property type="entry name" value="G_CP"/>
    <property type="match status" value="1"/>
</dbReference>
<dbReference type="GO" id="GO:0042274">
    <property type="term" value="P:ribosomal small subunit biogenesis"/>
    <property type="evidence" value="ECO:0007669"/>
    <property type="project" value="UniProtKB-UniRule"/>
</dbReference>
<name>A0AAJ5ZD65_9CHLR</name>
<dbReference type="HAMAP" id="MF_01820">
    <property type="entry name" value="GTPase_RsgA"/>
    <property type="match status" value="1"/>
</dbReference>
<feature type="binding site" evidence="10">
    <location>
        <position position="329"/>
    </location>
    <ligand>
        <name>Zn(2+)</name>
        <dbReference type="ChEBI" id="CHEBI:29105"/>
    </ligand>
</feature>
<dbReference type="GO" id="GO:0005737">
    <property type="term" value="C:cytoplasm"/>
    <property type="evidence" value="ECO:0007669"/>
    <property type="project" value="UniProtKB-SubCell"/>
</dbReference>
<comment type="similarity">
    <text evidence="10">Belongs to the TRAFAC class YlqF/YawG GTPase family. RsgA subfamily.</text>
</comment>
<evidence type="ECO:0000256" key="6">
    <source>
        <dbReference type="ARBA" id="ARBA00022801"/>
    </source>
</evidence>
<feature type="compositionally biased region" description="Basic residues" evidence="11">
    <location>
        <begin position="378"/>
        <end position="399"/>
    </location>
</feature>
<evidence type="ECO:0000256" key="1">
    <source>
        <dbReference type="ARBA" id="ARBA00022490"/>
    </source>
</evidence>
<keyword evidence="2 10" id="KW-0690">Ribosome biogenesis</keyword>
<keyword evidence="7 10" id="KW-0862">Zinc</keyword>
<organism evidence="15 16">
    <name type="scientific">Candidatus Lucifugimonas marina</name>
    <dbReference type="NCBI Taxonomy" id="3038979"/>
    <lineage>
        <taxon>Bacteria</taxon>
        <taxon>Bacillati</taxon>
        <taxon>Chloroflexota</taxon>
        <taxon>Dehalococcoidia</taxon>
        <taxon>SAR202 cluster</taxon>
        <taxon>Candidatus Lucifugimonadales</taxon>
        <taxon>Candidatus Lucifugimonadaceae</taxon>
        <taxon>Candidatus Lucifugimonas</taxon>
    </lineage>
</organism>
<comment type="subcellular location">
    <subcellularLocation>
        <location evidence="10">Cytoplasm</location>
    </subcellularLocation>
</comment>
<dbReference type="EMBL" id="CP046147">
    <property type="protein sequence ID" value="WFG39073.1"/>
    <property type="molecule type" value="Genomic_DNA"/>
</dbReference>
<evidence type="ECO:0000256" key="4">
    <source>
        <dbReference type="ARBA" id="ARBA00022730"/>
    </source>
</evidence>
<dbReference type="GO" id="GO:0019843">
    <property type="term" value="F:rRNA binding"/>
    <property type="evidence" value="ECO:0007669"/>
    <property type="project" value="UniProtKB-KW"/>
</dbReference>
<feature type="binding site" evidence="10">
    <location>
        <position position="335"/>
    </location>
    <ligand>
        <name>Zn(2+)</name>
        <dbReference type="ChEBI" id="CHEBI:29105"/>
    </ligand>
</feature>
<dbReference type="Pfam" id="PF03193">
    <property type="entry name" value="RsgA_GTPase"/>
    <property type="match status" value="1"/>
</dbReference>
<dbReference type="InterPro" id="IPR027417">
    <property type="entry name" value="P-loop_NTPase"/>
</dbReference>
<keyword evidence="1 10" id="KW-0963">Cytoplasm</keyword>
<keyword evidence="6 10" id="KW-0378">Hydrolase</keyword>
<dbReference type="Proteomes" id="UP001219901">
    <property type="component" value="Chromosome"/>
</dbReference>